<dbReference type="InterPro" id="IPR016032">
    <property type="entry name" value="Sig_transdc_resp-reg_C-effctor"/>
</dbReference>
<dbReference type="GO" id="GO:0006355">
    <property type="term" value="P:regulation of DNA-templated transcription"/>
    <property type="evidence" value="ECO:0007669"/>
    <property type="project" value="InterPro"/>
</dbReference>
<dbReference type="Gene3D" id="1.10.10.10">
    <property type="entry name" value="Winged helix-like DNA-binding domain superfamily/Winged helix DNA-binding domain"/>
    <property type="match status" value="1"/>
</dbReference>
<dbReference type="AlphaFoldDB" id="A0A0R2PH41"/>
<dbReference type="GO" id="GO:0003677">
    <property type="term" value="F:DNA binding"/>
    <property type="evidence" value="ECO:0007669"/>
    <property type="project" value="InterPro"/>
</dbReference>
<sequence length="93" mass="10510">MQVAWVNGAIILNEKESQTLMSGLSNTQIETLRHVADGLTNAEIGRTRFVSEKAIEQILSRVAITLNIQPDPRKNMRVQLVREYLKWIGAPTH</sequence>
<proteinExistence type="predicted"/>
<dbReference type="SUPFAM" id="SSF46894">
    <property type="entry name" value="C-terminal effector domain of the bipartite response regulators"/>
    <property type="match status" value="1"/>
</dbReference>
<dbReference type="EMBL" id="LIAN01000124">
    <property type="protein sequence ID" value="KRO37231.1"/>
    <property type="molecule type" value="Genomic_DNA"/>
</dbReference>
<dbReference type="SMART" id="SM00421">
    <property type="entry name" value="HTH_LUXR"/>
    <property type="match status" value="1"/>
</dbReference>
<dbReference type="InterPro" id="IPR000792">
    <property type="entry name" value="Tscrpt_reg_LuxR_C"/>
</dbReference>
<accession>A0A0R2PH41</accession>
<protein>
    <recommendedName>
        <fullName evidence="1">HTH luxR-type domain-containing protein</fullName>
    </recommendedName>
</protein>
<dbReference type="Proteomes" id="UP000052955">
    <property type="component" value="Unassembled WGS sequence"/>
</dbReference>
<evidence type="ECO:0000313" key="3">
    <source>
        <dbReference type="Proteomes" id="UP000052955"/>
    </source>
</evidence>
<feature type="domain" description="HTH luxR-type" evidence="1">
    <location>
        <begin position="21"/>
        <end position="84"/>
    </location>
</feature>
<name>A0A0R2PH41_9ACTN</name>
<organism evidence="2 3">
    <name type="scientific">Actinobacteria bacterium BACL15 MAG-120823-bin78</name>
    <dbReference type="NCBI Taxonomy" id="1655563"/>
    <lineage>
        <taxon>Bacteria</taxon>
        <taxon>Bacillati</taxon>
        <taxon>Actinomycetota</taxon>
        <taxon>Actinomycetes</taxon>
        <taxon>Actinomycetes incertae sedis</taxon>
        <taxon>ac1 cluster</taxon>
    </lineage>
</organism>
<comment type="caution">
    <text evidence="2">The sequence shown here is derived from an EMBL/GenBank/DDBJ whole genome shotgun (WGS) entry which is preliminary data.</text>
</comment>
<dbReference type="Pfam" id="PF00196">
    <property type="entry name" value="GerE"/>
    <property type="match status" value="1"/>
</dbReference>
<evidence type="ECO:0000259" key="1">
    <source>
        <dbReference type="SMART" id="SM00421"/>
    </source>
</evidence>
<dbReference type="InterPro" id="IPR036388">
    <property type="entry name" value="WH-like_DNA-bd_sf"/>
</dbReference>
<evidence type="ECO:0000313" key="2">
    <source>
        <dbReference type="EMBL" id="KRO37231.1"/>
    </source>
</evidence>
<reference evidence="2 3" key="1">
    <citation type="submission" date="2015-10" db="EMBL/GenBank/DDBJ databases">
        <title>Metagenome-Assembled Genomes uncover a global brackish microbiome.</title>
        <authorList>
            <person name="Hugerth L.W."/>
            <person name="Larsson J."/>
            <person name="Alneberg J."/>
            <person name="Lindh M.V."/>
            <person name="Legrand C."/>
            <person name="Pinhassi J."/>
            <person name="Andersson A.F."/>
        </authorList>
    </citation>
    <scope>NUCLEOTIDE SEQUENCE [LARGE SCALE GENOMIC DNA]</scope>
    <source>
        <strain evidence="2">BACL15 MAG-120823-bin78</strain>
    </source>
</reference>
<gene>
    <name evidence="2" type="ORF">ABR55_01345</name>
</gene>